<gene>
    <name evidence="1" type="ORF">N7330_10475</name>
</gene>
<reference evidence="1" key="1">
    <citation type="submission" date="2022-09" db="EMBL/GenBank/DDBJ databases">
        <title>Intensive care unit water sources are persistently colonized with multi-drug resistant bacteria and are the site of extensive horizontal gene transfer of antibiotic resistance genes.</title>
        <authorList>
            <person name="Diorio-Toth L."/>
        </authorList>
    </citation>
    <scope>NUCLEOTIDE SEQUENCE</scope>
    <source>
        <strain evidence="1">GD04130</strain>
    </source>
</reference>
<dbReference type="Proteomes" id="UP001158297">
    <property type="component" value="Unassembled WGS sequence"/>
</dbReference>
<protein>
    <submittedName>
        <fullName evidence="1">Uncharacterized protein</fullName>
    </submittedName>
</protein>
<name>A0AA42L3D7_9BURK</name>
<dbReference type="InterPro" id="IPR011049">
    <property type="entry name" value="Serralysin-like_metalloprot_C"/>
</dbReference>
<dbReference type="RefSeq" id="WP_279860146.1">
    <property type="nucleotide sequence ID" value="NZ_JAODZU010000010.1"/>
</dbReference>
<dbReference type="Gene3D" id="2.150.10.10">
    <property type="entry name" value="Serralysin-like metalloprotease, C-terminal"/>
    <property type="match status" value="1"/>
</dbReference>
<accession>A0AA42L3D7</accession>
<comment type="caution">
    <text evidence="1">The sequence shown here is derived from an EMBL/GenBank/DDBJ whole genome shotgun (WGS) entry which is preliminary data.</text>
</comment>
<dbReference type="SUPFAM" id="SSF101967">
    <property type="entry name" value="Adhesin YadA, collagen-binding domain"/>
    <property type="match status" value="1"/>
</dbReference>
<dbReference type="AlphaFoldDB" id="A0AA42L3D7"/>
<proteinExistence type="predicted"/>
<evidence type="ECO:0000313" key="1">
    <source>
        <dbReference type="EMBL" id="MDH0363470.1"/>
    </source>
</evidence>
<dbReference type="EMBL" id="JAODZU010000010">
    <property type="protein sequence ID" value="MDH0363470.1"/>
    <property type="molecule type" value="Genomic_DNA"/>
</dbReference>
<sequence length="528" mass="54850">MKVGFRNNTAGVLSQELAVPPDGNVLHMSAEQGGHFLPPDGRDYVVATLGDPQTPAAFEIVHLSAPQYLGGSDEYAFQVERNQEATARFTPWPVGTPIQALLTAGGLHAVQDGAGAGAGGGGEGGLVSDSLGSLRAGTAATDPNLRLGTGGPHIALVPTFRALNGVRAFEPGMLVGNGTVFKVGDHYYKALNQGILGQSPPSSSPQMSGNVVCVQLRMGAQYKLQDRSITIGTDISPAGEGSVVIGSSVSTSEVADGVVAIGRDLSCDGISSVAIGEGTRCDGDYAIALGGYAEALAEGAIAIGTKVNVPYAWTISGLPVPRDAWASFGTPLSVWEGTAAPEATVTLTHTDIGQARTWQPESQVREGDVVVPTAGGPYAYAAKLLFVPQISDNTATTGQTEPVFQDYVASENSAIWWYPFFAGLAQKHVYELHGHQLFYVTEIGFLCTEVGAVTTGAKLSFGTVDNPTAVLNDVDLPGPYGPNRMLRLPIPQPVGLTGAMAITLTQLAAGGHCQGRFYLRGMAVRTRG</sequence>
<organism evidence="1 2">
    <name type="scientific">Comamonas aquatica</name>
    <dbReference type="NCBI Taxonomy" id="225991"/>
    <lineage>
        <taxon>Bacteria</taxon>
        <taxon>Pseudomonadati</taxon>
        <taxon>Pseudomonadota</taxon>
        <taxon>Betaproteobacteria</taxon>
        <taxon>Burkholderiales</taxon>
        <taxon>Comamonadaceae</taxon>
        <taxon>Comamonas</taxon>
    </lineage>
</organism>
<evidence type="ECO:0000313" key="2">
    <source>
        <dbReference type="Proteomes" id="UP001158297"/>
    </source>
</evidence>